<evidence type="ECO:0000256" key="1">
    <source>
        <dbReference type="SAM" id="SignalP"/>
    </source>
</evidence>
<feature type="signal peptide" evidence="1">
    <location>
        <begin position="1"/>
        <end position="18"/>
    </location>
</feature>
<evidence type="ECO:0008006" key="4">
    <source>
        <dbReference type="Google" id="ProtNLM"/>
    </source>
</evidence>
<dbReference type="RefSeq" id="WP_169454714.1">
    <property type="nucleotide sequence ID" value="NZ_CP051774.1"/>
</dbReference>
<reference evidence="2 3" key="1">
    <citation type="submission" date="2020-04" db="EMBL/GenBank/DDBJ databases">
        <title>Luteolibacter sp. G-1-1-1 isolated from soil.</title>
        <authorList>
            <person name="Dahal R.H."/>
        </authorList>
    </citation>
    <scope>NUCLEOTIDE SEQUENCE [LARGE SCALE GENOMIC DNA]</scope>
    <source>
        <strain evidence="2 3">G-1-1-1</strain>
    </source>
</reference>
<feature type="chain" id="PRO_5033005663" description="DUF4384 domain-containing protein" evidence="1">
    <location>
        <begin position="19"/>
        <end position="654"/>
    </location>
</feature>
<accession>A0A858RJS9</accession>
<evidence type="ECO:0000313" key="2">
    <source>
        <dbReference type="EMBL" id="QJE96313.1"/>
    </source>
</evidence>
<dbReference type="AlphaFoldDB" id="A0A858RJS9"/>
<dbReference type="KEGG" id="luo:HHL09_11125"/>
<name>A0A858RJS9_9BACT</name>
<keyword evidence="3" id="KW-1185">Reference proteome</keyword>
<organism evidence="2 3">
    <name type="scientific">Luteolibacter luteus</name>
    <dbReference type="NCBI Taxonomy" id="2728835"/>
    <lineage>
        <taxon>Bacteria</taxon>
        <taxon>Pseudomonadati</taxon>
        <taxon>Verrucomicrobiota</taxon>
        <taxon>Verrucomicrobiia</taxon>
        <taxon>Verrucomicrobiales</taxon>
        <taxon>Verrucomicrobiaceae</taxon>
        <taxon>Luteolibacter</taxon>
    </lineage>
</organism>
<proteinExistence type="predicted"/>
<sequence length="654" mass="70652">MRSAAVIALLLAGGIAYGGQSPSEAAVEWLRHVASGEAEAKLVDETAISPDTSEDDLKAIRKRISHLREGLRPDDLKAVADREDGDLAAVLVSQITNFDADSVQIHAVGLVKSEGRWVPAPLPSSFNNTGLSLRPGFLKRMKGLEDWMLRTRSTQLVRLKEDAFSVLFDEMKKVKSPEQLHKATPGNLAKDFLAALQAKDLPAVLAMLGGLENPRPADFDDAFPILSRILQRKEITHPQWRLLAAPEAARAIVLVEENQSDAVVSVVGIDPAANFALRPRAKSVQLPFVKSKAGSWRIDLPHELLSPQAPKKSPGREDEAENYDADLLALLPEKLAETLTAKPEPSAQDAAQAMMAALQAPSFQEVCRRMDPGARRSAGVEAISRAAMLWQRIHQPAGAASPILLEVHEEGDDACALIQMFSGQDPGKAAIETLFFHRGPAGWLANSGFSGAPALAHVKDGGAMGKWIGTAVQTRERNWSAGVFVRIGGIPADSAPSEEEARKVVDEWRSAIAAGDGARMLALSACFDDDAGSAGLLKKTSYELMPRQKGEILGIHRAGRWAAVSLRVPPAHGDDSADGYPLIVVASTPSGPKVLPEIDLYDPLTRSREFLNRSVWDRVTARLPEGARGELESIYEKHRTLSAATRESRPKSTE</sequence>
<evidence type="ECO:0000313" key="3">
    <source>
        <dbReference type="Proteomes" id="UP000501812"/>
    </source>
</evidence>
<gene>
    <name evidence="2" type="ORF">HHL09_11125</name>
</gene>
<protein>
    <recommendedName>
        <fullName evidence="4">DUF4384 domain-containing protein</fullName>
    </recommendedName>
</protein>
<dbReference type="Proteomes" id="UP000501812">
    <property type="component" value="Chromosome"/>
</dbReference>
<keyword evidence="1" id="KW-0732">Signal</keyword>
<dbReference type="EMBL" id="CP051774">
    <property type="protein sequence ID" value="QJE96313.1"/>
    <property type="molecule type" value="Genomic_DNA"/>
</dbReference>